<evidence type="ECO:0008006" key="4">
    <source>
        <dbReference type="Google" id="ProtNLM"/>
    </source>
</evidence>
<dbReference type="Pfam" id="PF05721">
    <property type="entry name" value="PhyH"/>
    <property type="match status" value="1"/>
</dbReference>
<dbReference type="GO" id="GO:0046872">
    <property type="term" value="F:metal ion binding"/>
    <property type="evidence" value="ECO:0007669"/>
    <property type="project" value="UniProtKB-KW"/>
</dbReference>
<protein>
    <recommendedName>
        <fullName evidence="4">Phytanoyl-CoA dioxygenase</fullName>
    </recommendedName>
</protein>
<dbReference type="PANTHER" id="PTHR20883">
    <property type="entry name" value="PHYTANOYL-COA DIOXYGENASE DOMAIN CONTAINING 1"/>
    <property type="match status" value="1"/>
</dbReference>
<dbReference type="SUPFAM" id="SSF51197">
    <property type="entry name" value="Clavaminate synthase-like"/>
    <property type="match status" value="1"/>
</dbReference>
<reference evidence="3" key="1">
    <citation type="submission" date="2018-05" db="EMBL/GenBank/DDBJ databases">
        <authorList>
            <person name="Lanie J.A."/>
            <person name="Ng W.-L."/>
            <person name="Kazmierczak K.M."/>
            <person name="Andrzejewski T.M."/>
            <person name="Davidsen T.M."/>
            <person name="Wayne K.J."/>
            <person name="Tettelin H."/>
            <person name="Glass J.I."/>
            <person name="Rusch D."/>
            <person name="Podicherti R."/>
            <person name="Tsui H.-C.T."/>
            <person name="Winkler M.E."/>
        </authorList>
    </citation>
    <scope>NUCLEOTIDE SEQUENCE</scope>
</reference>
<dbReference type="PANTHER" id="PTHR20883:SF15">
    <property type="entry name" value="PHYTANOYL-COA DIOXYGENASE DOMAIN-CONTAINING PROTEIN 1"/>
    <property type="match status" value="1"/>
</dbReference>
<dbReference type="InterPro" id="IPR008775">
    <property type="entry name" value="Phytyl_CoA_dOase-like"/>
</dbReference>
<dbReference type="AlphaFoldDB" id="A0A382EM13"/>
<evidence type="ECO:0000256" key="2">
    <source>
        <dbReference type="ARBA" id="ARBA00023004"/>
    </source>
</evidence>
<accession>A0A382EM13</accession>
<name>A0A382EM13_9ZZZZ</name>
<evidence type="ECO:0000256" key="1">
    <source>
        <dbReference type="ARBA" id="ARBA00022723"/>
    </source>
</evidence>
<keyword evidence="2" id="KW-0408">Iron</keyword>
<organism evidence="3">
    <name type="scientific">marine metagenome</name>
    <dbReference type="NCBI Taxonomy" id="408172"/>
    <lineage>
        <taxon>unclassified sequences</taxon>
        <taxon>metagenomes</taxon>
        <taxon>ecological metagenomes</taxon>
    </lineage>
</organism>
<keyword evidence="1" id="KW-0479">Metal-binding</keyword>
<gene>
    <name evidence="3" type="ORF">METZ01_LOCUS204339</name>
</gene>
<sequence length="279" mass="32160">MIKKINLTNEIDAFNNNGFVIFDKFLLEENIEILKNRFNDLFDGKFENTIEPDEWNWKKNLSDPSATRQICNVWKSDNLIRKIVCNETIGLIASKLMGWQGARLVQDNILWKPSGGKTLGYHQDASYVDWIVPQTMITCWMSLDQTSQKIGTLEFVTGSHKWELSPPSVNFHSPDDYRRELINFAKDNNKELNITYVEVPPGGASFHHGYTWHGSGINKTSLNRRAIVSHCIPSDAKFHSTNIGGTGKIYKRYKKLNTNEMDESFFPIIWNKEGYQTFN</sequence>
<dbReference type="Gene3D" id="2.60.120.620">
    <property type="entry name" value="q2cbj1_9rhob like domain"/>
    <property type="match status" value="1"/>
</dbReference>
<dbReference type="EMBL" id="UINC01045118">
    <property type="protein sequence ID" value="SVB51485.1"/>
    <property type="molecule type" value="Genomic_DNA"/>
</dbReference>
<proteinExistence type="predicted"/>
<evidence type="ECO:0000313" key="3">
    <source>
        <dbReference type="EMBL" id="SVB51485.1"/>
    </source>
</evidence>